<feature type="domain" description="Metallo-beta-lactamase" evidence="1">
    <location>
        <begin position="70"/>
        <end position="275"/>
    </location>
</feature>
<dbReference type="Proteomes" id="UP000567179">
    <property type="component" value="Unassembled WGS sequence"/>
</dbReference>
<dbReference type="AlphaFoldDB" id="A0A8H5BRA1"/>
<evidence type="ECO:0000313" key="3">
    <source>
        <dbReference type="Proteomes" id="UP000567179"/>
    </source>
</evidence>
<proteinExistence type="predicted"/>
<keyword evidence="3" id="KW-1185">Reference proteome</keyword>
<accession>A0A8H5BRA1</accession>
<reference evidence="2 3" key="1">
    <citation type="journal article" date="2020" name="ISME J.">
        <title>Uncovering the hidden diversity of litter-decomposition mechanisms in mushroom-forming fungi.</title>
        <authorList>
            <person name="Floudas D."/>
            <person name="Bentzer J."/>
            <person name="Ahren D."/>
            <person name="Johansson T."/>
            <person name="Persson P."/>
            <person name="Tunlid A."/>
        </authorList>
    </citation>
    <scope>NUCLEOTIDE SEQUENCE [LARGE SCALE GENOMIC DNA]</scope>
    <source>
        <strain evidence="2 3">CBS 101986</strain>
    </source>
</reference>
<sequence length="363" mass="40266">MLTVPEVTFWVAGGCVAALGYLAYHSSKEQNQSVILDIIFDKPPKAAFHATRLTATTFLIKEYDDIWAEHPHIYAKIVPEANTILIIDTGCGGRSNDSSIEIKSLRDFIETVGVADNGNRPLNANGTMDYVVALTHCHYDHILGVEDFASDSPIYVSGHLPRFIKKDRLPMSSECAALGLDVPDYNPVLVNNNYPIKSHAPASQPLGVRIFHSPGHTPDEIALFDENEMMLYVGDSLYEWEPIIFPAAGSIVTWFASMRHLVALVHEQNTILATRGDAGDPSEVLVNAGHVTALRPALDVLLATVEFMKDVVEGREELKDRFVKRGLVTVKYEQDGGRFSLICPERLLEDARWVYTEGLLYVD</sequence>
<name>A0A8H5BRA1_9AGAR</name>
<gene>
    <name evidence="2" type="ORF">D9619_004954</name>
</gene>
<dbReference type="Pfam" id="PF00753">
    <property type="entry name" value="Lactamase_B"/>
    <property type="match status" value="1"/>
</dbReference>
<dbReference type="InterPro" id="IPR001279">
    <property type="entry name" value="Metallo-B-lactamas"/>
</dbReference>
<dbReference type="EMBL" id="JAACJJ010000014">
    <property type="protein sequence ID" value="KAF5327128.1"/>
    <property type="molecule type" value="Genomic_DNA"/>
</dbReference>
<dbReference type="SMART" id="SM00849">
    <property type="entry name" value="Lactamase_B"/>
    <property type="match status" value="1"/>
</dbReference>
<dbReference type="CDD" id="cd06262">
    <property type="entry name" value="metallo-hydrolase-like_MBL-fold"/>
    <property type="match status" value="1"/>
</dbReference>
<dbReference type="InterPro" id="IPR050855">
    <property type="entry name" value="NDM-1-like"/>
</dbReference>
<evidence type="ECO:0000313" key="2">
    <source>
        <dbReference type="EMBL" id="KAF5327128.1"/>
    </source>
</evidence>
<protein>
    <recommendedName>
        <fullName evidence="1">Metallo-beta-lactamase domain-containing protein</fullName>
    </recommendedName>
</protein>
<dbReference type="PANTHER" id="PTHR42951">
    <property type="entry name" value="METALLO-BETA-LACTAMASE DOMAIN-CONTAINING"/>
    <property type="match status" value="1"/>
</dbReference>
<dbReference type="Gene3D" id="3.60.15.10">
    <property type="entry name" value="Ribonuclease Z/Hydroxyacylglutathione hydrolase-like"/>
    <property type="match status" value="1"/>
</dbReference>
<dbReference type="OrthoDB" id="3341310at2759"/>
<comment type="caution">
    <text evidence="2">The sequence shown here is derived from an EMBL/GenBank/DDBJ whole genome shotgun (WGS) entry which is preliminary data.</text>
</comment>
<dbReference type="PANTHER" id="PTHR42951:SF4">
    <property type="entry name" value="ACYL-COENZYME A THIOESTERASE MBLAC2"/>
    <property type="match status" value="1"/>
</dbReference>
<dbReference type="InterPro" id="IPR036866">
    <property type="entry name" value="RibonucZ/Hydroxyglut_hydro"/>
</dbReference>
<dbReference type="SUPFAM" id="SSF56281">
    <property type="entry name" value="Metallo-hydrolase/oxidoreductase"/>
    <property type="match status" value="1"/>
</dbReference>
<organism evidence="2 3">
    <name type="scientific">Psilocybe cf. subviscida</name>
    <dbReference type="NCBI Taxonomy" id="2480587"/>
    <lineage>
        <taxon>Eukaryota</taxon>
        <taxon>Fungi</taxon>
        <taxon>Dikarya</taxon>
        <taxon>Basidiomycota</taxon>
        <taxon>Agaricomycotina</taxon>
        <taxon>Agaricomycetes</taxon>
        <taxon>Agaricomycetidae</taxon>
        <taxon>Agaricales</taxon>
        <taxon>Agaricineae</taxon>
        <taxon>Strophariaceae</taxon>
        <taxon>Psilocybe</taxon>
    </lineage>
</organism>
<evidence type="ECO:0000259" key="1">
    <source>
        <dbReference type="SMART" id="SM00849"/>
    </source>
</evidence>